<accession>A0A4R2RKK5</accession>
<dbReference type="CDD" id="cd06588">
    <property type="entry name" value="PhnB_like"/>
    <property type="match status" value="1"/>
</dbReference>
<dbReference type="OrthoDB" id="9795306at2"/>
<dbReference type="InterPro" id="IPR028973">
    <property type="entry name" value="PhnB-like"/>
</dbReference>
<evidence type="ECO:0000259" key="1">
    <source>
        <dbReference type="Pfam" id="PF00903"/>
    </source>
</evidence>
<dbReference type="SUPFAM" id="SSF54593">
    <property type="entry name" value="Glyoxalase/Bleomycin resistance protein/Dihydroxybiphenyl dioxygenase"/>
    <property type="match status" value="1"/>
</dbReference>
<evidence type="ECO:0000313" key="2">
    <source>
        <dbReference type="EMBL" id="TCP64432.1"/>
    </source>
</evidence>
<dbReference type="Pfam" id="PF00903">
    <property type="entry name" value="Glyoxalase"/>
    <property type="match status" value="1"/>
</dbReference>
<keyword evidence="3" id="KW-1185">Reference proteome</keyword>
<evidence type="ECO:0000313" key="3">
    <source>
        <dbReference type="Proteomes" id="UP000294746"/>
    </source>
</evidence>
<dbReference type="EMBL" id="SLXV01000040">
    <property type="protein sequence ID" value="TCP64432.1"/>
    <property type="molecule type" value="Genomic_DNA"/>
</dbReference>
<dbReference type="RefSeq" id="WP_131849592.1">
    <property type="nucleotide sequence ID" value="NZ_SLXV01000040.1"/>
</dbReference>
<protein>
    <submittedName>
        <fullName evidence="2">PhnB protein</fullName>
    </submittedName>
</protein>
<gene>
    <name evidence="2" type="ORF">EDD57_14024</name>
</gene>
<sequence>MGTKLISYIMLDGNAREAIAFYQKALDAELYGIQTFGEMPESPEFTMPEEAKGLVSHAMIKVGDSELMFSDAFPGHSPERGNQVQICISSADVAQSQKFFDALQEGGTVIMPLAETFFSPAYGMVTDQFGVTFQLYTEGKEEC</sequence>
<dbReference type="PANTHER" id="PTHR33990:SF1">
    <property type="entry name" value="PROTEIN YJDN"/>
    <property type="match status" value="1"/>
</dbReference>
<dbReference type="Gene3D" id="3.10.180.10">
    <property type="entry name" value="2,3-Dihydroxybiphenyl 1,2-Dioxygenase, domain 1"/>
    <property type="match status" value="1"/>
</dbReference>
<dbReference type="PANTHER" id="PTHR33990">
    <property type="entry name" value="PROTEIN YJDN-RELATED"/>
    <property type="match status" value="1"/>
</dbReference>
<reference evidence="2 3" key="1">
    <citation type="submission" date="2019-03" db="EMBL/GenBank/DDBJ databases">
        <title>Genomic Encyclopedia of Type Strains, Phase IV (KMG-IV): sequencing the most valuable type-strain genomes for metagenomic binning, comparative biology and taxonomic classification.</title>
        <authorList>
            <person name="Goeker M."/>
        </authorList>
    </citation>
    <scope>NUCLEOTIDE SEQUENCE [LARGE SCALE GENOMIC DNA]</scope>
    <source>
        <strain evidence="2 3">DSM 46831</strain>
    </source>
</reference>
<proteinExistence type="predicted"/>
<organism evidence="2 3">
    <name type="scientific">Baia soyae</name>
    <dbReference type="NCBI Taxonomy" id="1544746"/>
    <lineage>
        <taxon>Bacteria</taxon>
        <taxon>Bacillati</taxon>
        <taxon>Bacillota</taxon>
        <taxon>Bacilli</taxon>
        <taxon>Bacillales</taxon>
        <taxon>Thermoactinomycetaceae</taxon>
        <taxon>Baia</taxon>
    </lineage>
</organism>
<name>A0A4R2RKK5_9BACL</name>
<dbReference type="Proteomes" id="UP000294746">
    <property type="component" value="Unassembled WGS sequence"/>
</dbReference>
<dbReference type="InterPro" id="IPR004360">
    <property type="entry name" value="Glyas_Fos-R_dOase_dom"/>
</dbReference>
<dbReference type="InterPro" id="IPR029068">
    <property type="entry name" value="Glyas_Bleomycin-R_OHBP_Dase"/>
</dbReference>
<feature type="domain" description="Glyoxalase/fosfomycin resistance/dioxygenase" evidence="1">
    <location>
        <begin position="10"/>
        <end position="135"/>
    </location>
</feature>
<dbReference type="AlphaFoldDB" id="A0A4R2RKK5"/>
<comment type="caution">
    <text evidence="2">The sequence shown here is derived from an EMBL/GenBank/DDBJ whole genome shotgun (WGS) entry which is preliminary data.</text>
</comment>